<organism evidence="4 5">
    <name type="scientific">Thermostichus vulcanus str. 'Rupite'</name>
    <dbReference type="NCBI Taxonomy" id="2813851"/>
    <lineage>
        <taxon>Bacteria</taxon>
        <taxon>Bacillati</taxon>
        <taxon>Cyanobacteriota</taxon>
        <taxon>Cyanophyceae</taxon>
        <taxon>Thermostichales</taxon>
        <taxon>Thermostichaceae</taxon>
        <taxon>Thermostichus</taxon>
    </lineage>
</organism>
<sequence>MATVLLVEDDPVNARVFDKVLRRRGGFEVFHSQNVEQILQLAQGHEVDVILLDVSLSQSTFRGEAVDGIRIAQLLKENPKSNSIPIILVTAHAMRGDREAFLAQSGADGYIAKPVVDHEDMVNQVRQVLPQSLQEPQ</sequence>
<comment type="caution">
    <text evidence="4">The sequence shown here is derived from an EMBL/GenBank/DDBJ whole genome shotgun (WGS) entry which is preliminary data.</text>
</comment>
<evidence type="ECO:0000313" key="4">
    <source>
        <dbReference type="EMBL" id="MCJ2543373.1"/>
    </source>
</evidence>
<dbReference type="EMBL" id="JAFIRA010000026">
    <property type="protein sequence ID" value="MCJ2543373.1"/>
    <property type="molecule type" value="Genomic_DNA"/>
</dbReference>
<dbReference type="Gene3D" id="3.40.50.2300">
    <property type="match status" value="1"/>
</dbReference>
<dbReference type="SUPFAM" id="SSF52172">
    <property type="entry name" value="CheY-like"/>
    <property type="match status" value="1"/>
</dbReference>
<evidence type="ECO:0000313" key="5">
    <source>
        <dbReference type="Proteomes" id="UP000830835"/>
    </source>
</evidence>
<dbReference type="Pfam" id="PF00072">
    <property type="entry name" value="Response_reg"/>
    <property type="match status" value="1"/>
</dbReference>
<dbReference type="RefSeq" id="WP_244350649.1">
    <property type="nucleotide sequence ID" value="NZ_JAFIRA010000026.1"/>
</dbReference>
<keyword evidence="1 2" id="KW-0597">Phosphoprotein</keyword>
<dbReference type="InterPro" id="IPR011006">
    <property type="entry name" value="CheY-like_superfamily"/>
</dbReference>
<feature type="domain" description="Response regulatory" evidence="3">
    <location>
        <begin position="3"/>
        <end position="128"/>
    </location>
</feature>
<evidence type="ECO:0000256" key="1">
    <source>
        <dbReference type="ARBA" id="ARBA00022553"/>
    </source>
</evidence>
<dbReference type="Proteomes" id="UP000830835">
    <property type="component" value="Unassembled WGS sequence"/>
</dbReference>
<proteinExistence type="predicted"/>
<dbReference type="PANTHER" id="PTHR44591:SF23">
    <property type="entry name" value="CHEY SUBFAMILY"/>
    <property type="match status" value="1"/>
</dbReference>
<name>A0ABT0CC87_THEVL</name>
<feature type="modified residue" description="4-aspartylphosphate" evidence="2">
    <location>
        <position position="53"/>
    </location>
</feature>
<reference evidence="4" key="1">
    <citation type="submission" date="2021-02" db="EMBL/GenBank/DDBJ databases">
        <title>The CRISPR/cas machinery reduction and long-range gene transfer in the hot spring cyanobacterium Synechococcus.</title>
        <authorList>
            <person name="Dvorak P."/>
            <person name="Jahodarova E."/>
            <person name="Hasler P."/>
            <person name="Poulickova A."/>
        </authorList>
    </citation>
    <scope>NUCLEOTIDE SEQUENCE</scope>
    <source>
        <strain evidence="4">Rupite</strain>
    </source>
</reference>
<evidence type="ECO:0000256" key="2">
    <source>
        <dbReference type="PROSITE-ProRule" id="PRU00169"/>
    </source>
</evidence>
<dbReference type="InterPro" id="IPR050595">
    <property type="entry name" value="Bact_response_regulator"/>
</dbReference>
<keyword evidence="5" id="KW-1185">Reference proteome</keyword>
<dbReference type="PANTHER" id="PTHR44591">
    <property type="entry name" value="STRESS RESPONSE REGULATOR PROTEIN 1"/>
    <property type="match status" value="1"/>
</dbReference>
<gene>
    <name evidence="4" type="ORF">JX360_10715</name>
</gene>
<dbReference type="InterPro" id="IPR001789">
    <property type="entry name" value="Sig_transdc_resp-reg_receiver"/>
</dbReference>
<evidence type="ECO:0000259" key="3">
    <source>
        <dbReference type="PROSITE" id="PS50110"/>
    </source>
</evidence>
<dbReference type="PROSITE" id="PS50110">
    <property type="entry name" value="RESPONSE_REGULATORY"/>
    <property type="match status" value="1"/>
</dbReference>
<protein>
    <submittedName>
        <fullName evidence="4">Response regulator</fullName>
    </submittedName>
</protein>
<dbReference type="SMART" id="SM00448">
    <property type="entry name" value="REC"/>
    <property type="match status" value="1"/>
</dbReference>
<accession>A0ABT0CC87</accession>